<sequence>MRASGAAVWLSVLAVVVLSVASGPLVAGVDFTAEDTESQSAPERALGSGNATVTDVSLDLDGIRLERGDYGSQTYYLQVPDATVDLQSVTGQPILAYKIRIPALGIERSSSAFLDESYTEDGPTTLALSLDDGPVEPGRVTQSSYEAEVSVLLRSQSGTRVLRQVSVTVEVRE</sequence>
<dbReference type="STRING" id="1514971.AUR64_14635"/>
<dbReference type="AlphaFoldDB" id="A0A0W1R750"/>
<comment type="caution">
    <text evidence="1">The sequence shown here is derived from an EMBL/GenBank/DDBJ whole genome shotgun (WGS) entry which is preliminary data.</text>
</comment>
<proteinExistence type="predicted"/>
<dbReference type="RefSeq" id="WP_058582189.1">
    <property type="nucleotide sequence ID" value="NZ_LOPU01000029.1"/>
</dbReference>
<accession>A0A0W1R750</accession>
<organism evidence="1 2">
    <name type="scientific">Haloprofundus marisrubri</name>
    <dbReference type="NCBI Taxonomy" id="1514971"/>
    <lineage>
        <taxon>Archaea</taxon>
        <taxon>Methanobacteriati</taxon>
        <taxon>Methanobacteriota</taxon>
        <taxon>Stenosarchaea group</taxon>
        <taxon>Halobacteria</taxon>
        <taxon>Halobacteriales</taxon>
        <taxon>Haloferacaceae</taxon>
        <taxon>Haloprofundus</taxon>
    </lineage>
</organism>
<name>A0A0W1R750_9EURY</name>
<keyword evidence="2" id="KW-1185">Reference proteome</keyword>
<reference evidence="1 2" key="1">
    <citation type="submission" date="2015-12" db="EMBL/GenBank/DDBJ databases">
        <title>Haloprofundus marisrubri gen. nov., sp. nov., an extremely halophilic archaeon isolated from the Discovery deep brine-seawater interface in the Red Sea.</title>
        <authorList>
            <person name="Zhang G."/>
            <person name="Stingl U."/>
            <person name="Rashid M."/>
        </authorList>
    </citation>
    <scope>NUCLEOTIDE SEQUENCE [LARGE SCALE GENOMIC DNA]</scope>
    <source>
        <strain evidence="1 2">SB9</strain>
    </source>
</reference>
<protein>
    <submittedName>
        <fullName evidence="1">Uncharacterized protein</fullName>
    </submittedName>
</protein>
<dbReference type="EMBL" id="LOPU01000029">
    <property type="protein sequence ID" value="KTG09036.1"/>
    <property type="molecule type" value="Genomic_DNA"/>
</dbReference>
<evidence type="ECO:0000313" key="2">
    <source>
        <dbReference type="Proteomes" id="UP000054387"/>
    </source>
</evidence>
<evidence type="ECO:0000313" key="1">
    <source>
        <dbReference type="EMBL" id="KTG09036.1"/>
    </source>
</evidence>
<gene>
    <name evidence="1" type="ORF">AUR64_14635</name>
</gene>
<dbReference type="OrthoDB" id="306984at2157"/>
<dbReference type="Proteomes" id="UP000054387">
    <property type="component" value="Unassembled WGS sequence"/>
</dbReference>